<feature type="transmembrane region" description="Helical" evidence="9">
    <location>
        <begin position="151"/>
        <end position="171"/>
    </location>
</feature>
<comment type="subcellular location">
    <subcellularLocation>
        <location evidence="1">Cell membrane</location>
        <topology evidence="1">Multi-pass membrane protein</topology>
    </subcellularLocation>
</comment>
<evidence type="ECO:0000256" key="6">
    <source>
        <dbReference type="ARBA" id="ARBA00022989"/>
    </source>
</evidence>
<dbReference type="PANTHER" id="PTHR48021">
    <property type="match status" value="1"/>
</dbReference>
<feature type="transmembrane region" description="Helical" evidence="9">
    <location>
        <begin position="120"/>
        <end position="139"/>
    </location>
</feature>
<evidence type="ECO:0000256" key="9">
    <source>
        <dbReference type="SAM" id="Phobius"/>
    </source>
</evidence>
<feature type="transmembrane region" description="Helical" evidence="9">
    <location>
        <begin position="411"/>
        <end position="435"/>
    </location>
</feature>
<feature type="transmembrane region" description="Helical" evidence="9">
    <location>
        <begin position="878"/>
        <end position="898"/>
    </location>
</feature>
<dbReference type="GO" id="GO:0005886">
    <property type="term" value="C:plasma membrane"/>
    <property type="evidence" value="ECO:0007669"/>
    <property type="project" value="UniProtKB-SubCell"/>
</dbReference>
<dbReference type="InterPro" id="IPR005828">
    <property type="entry name" value="MFS_sugar_transport-like"/>
</dbReference>
<feature type="transmembrane region" description="Helical" evidence="9">
    <location>
        <begin position="553"/>
        <end position="571"/>
    </location>
</feature>
<dbReference type="Pfam" id="PF00083">
    <property type="entry name" value="Sugar_tr"/>
    <property type="match status" value="3"/>
</dbReference>
<keyword evidence="4" id="KW-0762">Sugar transport</keyword>
<feature type="transmembrane region" description="Helical" evidence="9">
    <location>
        <begin position="935"/>
        <end position="953"/>
    </location>
</feature>
<feature type="transmembrane region" description="Helical" evidence="9">
    <location>
        <begin position="583"/>
        <end position="605"/>
    </location>
</feature>
<feature type="transmembrane region" description="Helical" evidence="9">
    <location>
        <begin position="177"/>
        <end position="200"/>
    </location>
</feature>
<dbReference type="GO" id="GO:0051119">
    <property type="term" value="F:sugar transmembrane transporter activity"/>
    <property type="evidence" value="ECO:0007669"/>
    <property type="project" value="InterPro"/>
</dbReference>
<evidence type="ECO:0000256" key="8">
    <source>
        <dbReference type="ARBA" id="ARBA00023180"/>
    </source>
</evidence>
<dbReference type="Gene3D" id="1.20.1250.20">
    <property type="entry name" value="MFS general substrate transporter like domains"/>
    <property type="match status" value="4"/>
</dbReference>
<protein>
    <recommendedName>
        <fullName evidence="10">Major facilitator superfamily (MFS) profile domain-containing protein</fullName>
    </recommendedName>
</protein>
<dbReference type="EMBL" id="JARPUR010000006">
    <property type="protein sequence ID" value="KAK4874427.1"/>
    <property type="molecule type" value="Genomic_DNA"/>
</dbReference>
<reference evidence="12" key="1">
    <citation type="submission" date="2023-01" db="EMBL/GenBank/DDBJ databases">
        <title>Key to firefly adult light organ development and bioluminescence: homeobox transcription factors regulate luciferase expression and transportation to peroxisome.</title>
        <authorList>
            <person name="Fu X."/>
        </authorList>
    </citation>
    <scope>NUCLEOTIDE SEQUENCE [LARGE SCALE GENOMIC DNA]</scope>
</reference>
<dbReference type="InterPro" id="IPR044775">
    <property type="entry name" value="MFS_ERD6/Tret1-like"/>
</dbReference>
<dbReference type="InterPro" id="IPR003663">
    <property type="entry name" value="Sugar/inositol_transpt"/>
</dbReference>
<dbReference type="InterPro" id="IPR036259">
    <property type="entry name" value="MFS_trans_sf"/>
</dbReference>
<feature type="transmembrane region" description="Helical" evidence="9">
    <location>
        <begin position="617"/>
        <end position="635"/>
    </location>
</feature>
<sequence>MLALGVIIASVPAGYVGDRFGPKKCMVYFVLPTIIFTIMVVFAKDSYLLCAGRFIAGLTVGGLSVLAPVYLAEIADVSNRVCLGPISCGVNLGWTSPVLPQLENNNFTLPVNLTVSEGSWVGSMLALGVVVASVPAGYLGDRFGPKKCMVYFALPTLIFTVMVVFAQDAYLLCAGRFMAGLAVGGLSALAPVYLAEIADVSNRGNLVSSFEFQLYAGILLVSVCGAYIQYRTLTVLFAIFTALIGIALLFFPESPVYLLRKNQRVKAMNALKFYRSDQFDVQEAIDYMQNSQQSKSKANITETLISKPVTRGLIACCGLTAFQQLSGIDCIVFYNVQILQAADTNMNAYNLAIILSLIQFFSNFIIVFFAEKAPRRVLMSCSAAVCAFSLFVLGFYFHFKQYNYHFIGSHHTPVICLTIYLIGFGFGLSSIPLIINGELFPNTVKGLAGGIITLVHWLLLFFNTKTFPSVMESSGAQYPFYFYGFFCLGPISCGVNLGWTSPVLPQLENNNFTLPVTLTVSEGSWVGSMLALGVVVASVPAGYLGDLFGPKKCMVYFVVPTLIFTIMVVFARDVYLLCAGRFMAGLAVGGISALAPVYLAEIAEVSNRGNLISSFEFQMYAGVLLVSVCGAYLHYLVLSVFFSVFTALIGITLLFFPESPVYLLRTNHREKAINALQFYRSKEFNVEKAIDYMQNSLQSKSKVNIAKTLISKPVTRGLVACCGLTAFQQFTGVDCIIFYSVQILQAADTSMNAYALAIILSVIQFFSTFIGVCLAEKAPRRDLMHFSAAVCGFSSFVLGFYFHFKRYNYHFIGVEKSISIMNCKNTELTAKLRQFIATICLGPISFGASLSWTSPVLPQLQNQNSTLPFTLSIAEGSWVGSMLAVGVLCTAIPSGYLADRIGLKRCIIGLALPNVIFTIIVFFSEDVYSLCIARFISGIAGGGVSVLSPIYIADISDVSLRGVLGCFFELLIYVGIILVSTFGAYFHYITLTIVVGVSSLLFGIIFLVFPESPTYLIKIGLKDDAKTALEFFRSEGNDVSQDLEQICRNLQEQQELQKVNIKKALTSKPVIRGLIACVGLTVFQQLCAVDAIVFYTVQIFQETDTGIDAYTSAIILSVVQLLSALFTVFIIEKAGRRLFLYVSTIGCGIPLCIVGVYFDLKVRNISFTGIDYVPLVSLLVFALGFALGLGPVPWLINGELFSHEVKGVANGITITSNWIMLFVVTKTFPIAMKDVGPQFPFYLYASFMVLCLVFVKFCVPETRGKSLEQIQNELKS</sequence>
<keyword evidence="2" id="KW-0813">Transport</keyword>
<evidence type="ECO:0000259" key="10">
    <source>
        <dbReference type="PROSITE" id="PS50850"/>
    </source>
</evidence>
<dbReference type="InterPro" id="IPR020846">
    <property type="entry name" value="MFS_dom"/>
</dbReference>
<evidence type="ECO:0000256" key="1">
    <source>
        <dbReference type="ARBA" id="ARBA00004651"/>
    </source>
</evidence>
<feature type="transmembrane region" description="Helical" evidence="9">
    <location>
        <begin position="905"/>
        <end position="923"/>
    </location>
</feature>
<feature type="transmembrane region" description="Helical" evidence="9">
    <location>
        <begin position="1070"/>
        <end position="1097"/>
    </location>
</feature>
<dbReference type="PROSITE" id="PS00216">
    <property type="entry name" value="SUGAR_TRANSPORT_1"/>
    <property type="match status" value="1"/>
</dbReference>
<dbReference type="AlphaFoldDB" id="A0AAN7SCJ6"/>
<feature type="transmembrane region" description="Helical" evidence="9">
    <location>
        <begin position="1138"/>
        <end position="1160"/>
    </location>
</feature>
<feature type="transmembrane region" description="Helical" evidence="9">
    <location>
        <begin position="376"/>
        <end position="399"/>
    </location>
</feature>
<feature type="domain" description="Major facilitator superfamily (MFS) profile" evidence="10">
    <location>
        <begin position="835"/>
        <end position="1263"/>
    </location>
</feature>
<proteinExistence type="predicted"/>
<dbReference type="PANTHER" id="PTHR48021:SF86">
    <property type="entry name" value="FACILITATED TREHALOSE TRANSPORTER TRET1-1-LIKE PROTEIN"/>
    <property type="match status" value="1"/>
</dbReference>
<dbReference type="PROSITE" id="PS50850">
    <property type="entry name" value="MFS"/>
    <property type="match status" value="2"/>
</dbReference>
<feature type="transmembrane region" description="Helical" evidence="9">
    <location>
        <begin position="641"/>
        <end position="664"/>
    </location>
</feature>
<dbReference type="PRINTS" id="PR00171">
    <property type="entry name" value="SUGRTRNSPORT"/>
</dbReference>
<keyword evidence="7 9" id="KW-0472">Membrane</keyword>
<feature type="transmembrane region" description="Helical" evidence="9">
    <location>
        <begin position="480"/>
        <end position="504"/>
    </location>
</feature>
<dbReference type="Proteomes" id="UP001353858">
    <property type="component" value="Unassembled WGS sequence"/>
</dbReference>
<feature type="transmembrane region" description="Helical" evidence="9">
    <location>
        <begin position="524"/>
        <end position="544"/>
    </location>
</feature>
<evidence type="ECO:0000313" key="11">
    <source>
        <dbReference type="EMBL" id="KAK4874427.1"/>
    </source>
</evidence>
<name>A0AAN7SCJ6_9COLE</name>
<keyword evidence="3" id="KW-1003">Cell membrane</keyword>
<dbReference type="SUPFAM" id="SSF103473">
    <property type="entry name" value="MFS general substrate transporter"/>
    <property type="match status" value="4"/>
</dbReference>
<evidence type="ECO:0000256" key="3">
    <source>
        <dbReference type="ARBA" id="ARBA00022475"/>
    </source>
</evidence>
<organism evidence="11 12">
    <name type="scientific">Aquatica leii</name>
    <dbReference type="NCBI Taxonomy" id="1421715"/>
    <lineage>
        <taxon>Eukaryota</taxon>
        <taxon>Metazoa</taxon>
        <taxon>Ecdysozoa</taxon>
        <taxon>Arthropoda</taxon>
        <taxon>Hexapoda</taxon>
        <taxon>Insecta</taxon>
        <taxon>Pterygota</taxon>
        <taxon>Neoptera</taxon>
        <taxon>Endopterygota</taxon>
        <taxon>Coleoptera</taxon>
        <taxon>Polyphaga</taxon>
        <taxon>Elateriformia</taxon>
        <taxon>Elateroidea</taxon>
        <taxon>Lampyridae</taxon>
        <taxon>Luciolinae</taxon>
        <taxon>Aquatica</taxon>
    </lineage>
</organism>
<dbReference type="PROSITE" id="PS00217">
    <property type="entry name" value="SUGAR_TRANSPORT_2"/>
    <property type="match status" value="3"/>
</dbReference>
<feature type="transmembrane region" description="Helical" evidence="9">
    <location>
        <begin position="50"/>
        <end position="71"/>
    </location>
</feature>
<dbReference type="InterPro" id="IPR011701">
    <property type="entry name" value="MFS"/>
</dbReference>
<feature type="transmembrane region" description="Helical" evidence="9">
    <location>
        <begin position="786"/>
        <end position="804"/>
    </location>
</feature>
<evidence type="ECO:0000256" key="7">
    <source>
        <dbReference type="ARBA" id="ARBA00023136"/>
    </source>
</evidence>
<dbReference type="InterPro" id="IPR050549">
    <property type="entry name" value="MFS_Trehalose_Transporter"/>
</dbReference>
<evidence type="ECO:0000256" key="5">
    <source>
        <dbReference type="ARBA" id="ARBA00022692"/>
    </source>
</evidence>
<feature type="transmembrane region" description="Helical" evidence="9">
    <location>
        <begin position="26"/>
        <end position="43"/>
    </location>
</feature>
<accession>A0AAN7SCJ6</accession>
<feature type="transmembrane region" description="Helical" evidence="9">
    <location>
        <begin position="348"/>
        <end position="370"/>
    </location>
</feature>
<feature type="domain" description="Major facilitator superfamily (MFS) profile" evidence="10">
    <location>
        <begin position="45"/>
        <end position="502"/>
    </location>
</feature>
<feature type="transmembrane region" description="Helical" evidence="9">
    <location>
        <begin position="1241"/>
        <end position="1259"/>
    </location>
</feature>
<evidence type="ECO:0000313" key="12">
    <source>
        <dbReference type="Proteomes" id="UP001353858"/>
    </source>
</evidence>
<keyword evidence="6 9" id="KW-1133">Transmembrane helix</keyword>
<feature type="transmembrane region" description="Helical" evidence="9">
    <location>
        <begin position="960"/>
        <end position="979"/>
    </location>
</feature>
<dbReference type="CDD" id="cd17358">
    <property type="entry name" value="MFS_GLUT6_8_Class3_like"/>
    <property type="match status" value="1"/>
</dbReference>
<dbReference type="Pfam" id="PF07690">
    <property type="entry name" value="MFS_1"/>
    <property type="match status" value="1"/>
</dbReference>
<evidence type="ECO:0000256" key="4">
    <source>
        <dbReference type="ARBA" id="ARBA00022597"/>
    </source>
</evidence>
<keyword evidence="12" id="KW-1185">Reference proteome</keyword>
<feature type="transmembrane region" description="Helical" evidence="9">
    <location>
        <begin position="1208"/>
        <end position="1229"/>
    </location>
</feature>
<comment type="caution">
    <text evidence="11">The sequence shown here is derived from an EMBL/GenBank/DDBJ whole genome shotgun (WGS) entry which is preliminary data.</text>
</comment>
<feature type="transmembrane region" description="Helical" evidence="9">
    <location>
        <begin position="447"/>
        <end position="468"/>
    </location>
</feature>
<dbReference type="InterPro" id="IPR005829">
    <property type="entry name" value="Sugar_transporter_CS"/>
</dbReference>
<feature type="transmembrane region" description="Helical" evidence="9">
    <location>
        <begin position="1109"/>
        <end position="1131"/>
    </location>
</feature>
<keyword evidence="5 9" id="KW-0812">Transmembrane</keyword>
<keyword evidence="8" id="KW-0325">Glycoprotein</keyword>
<evidence type="ECO:0000256" key="2">
    <source>
        <dbReference type="ARBA" id="ARBA00022448"/>
    </source>
</evidence>
<feature type="transmembrane region" description="Helical" evidence="9">
    <location>
        <begin position="1172"/>
        <end position="1196"/>
    </location>
</feature>
<feature type="transmembrane region" description="Helical" evidence="9">
    <location>
        <begin position="236"/>
        <end position="259"/>
    </location>
</feature>
<feature type="transmembrane region" description="Helical" evidence="9">
    <location>
        <begin position="753"/>
        <end position="774"/>
    </location>
</feature>
<feature type="transmembrane region" description="Helical" evidence="9">
    <location>
        <begin position="212"/>
        <end position="230"/>
    </location>
</feature>
<feature type="transmembrane region" description="Helical" evidence="9">
    <location>
        <begin position="985"/>
        <end position="1009"/>
    </location>
</feature>
<gene>
    <name evidence="11" type="ORF">RN001_013787</name>
</gene>
<dbReference type="FunFam" id="1.20.1250.20:FF:000218">
    <property type="entry name" value="facilitated trehalose transporter Tret1"/>
    <property type="match status" value="3"/>
</dbReference>